<name>A0A137PCA2_CONC2</name>
<keyword evidence="7 10" id="KW-0862">Zinc</keyword>
<dbReference type="InterPro" id="IPR040234">
    <property type="entry name" value="QC/QCL"/>
</dbReference>
<evidence type="ECO:0000256" key="6">
    <source>
        <dbReference type="ARBA" id="ARBA00022723"/>
    </source>
</evidence>
<dbReference type="GO" id="GO:0016603">
    <property type="term" value="F:glutaminyl-peptide cyclotransferase activity"/>
    <property type="evidence" value="ECO:0007669"/>
    <property type="project" value="UniProtKB-EC"/>
</dbReference>
<keyword evidence="10" id="KW-0732">Signal</keyword>
<dbReference type="PANTHER" id="PTHR12283">
    <property type="entry name" value="GLUTAMINYL-PEPTIDE CYCLOTRANSFERASE"/>
    <property type="match status" value="1"/>
</dbReference>
<comment type="subcellular location">
    <subcellularLocation>
        <location evidence="2">Secreted</location>
    </subcellularLocation>
</comment>
<dbReference type="EC" id="3.4.-.-" evidence="10"/>
<evidence type="ECO:0000256" key="1">
    <source>
        <dbReference type="ARBA" id="ARBA00000001"/>
    </source>
</evidence>
<proteinExistence type="inferred from homology"/>
<dbReference type="OMA" id="TPFPSFW"/>
<evidence type="ECO:0000259" key="11">
    <source>
        <dbReference type="Pfam" id="PF04389"/>
    </source>
</evidence>
<evidence type="ECO:0000256" key="8">
    <source>
        <dbReference type="ARBA" id="ARBA00023157"/>
    </source>
</evidence>
<dbReference type="STRING" id="796925.A0A137PCA2"/>
<dbReference type="EMBL" id="KQ964450">
    <property type="protein sequence ID" value="KXN72620.1"/>
    <property type="molecule type" value="Genomic_DNA"/>
</dbReference>
<keyword evidence="6 10" id="KW-0479">Metal-binding</keyword>
<gene>
    <name evidence="12" type="ORF">CONCODRAFT_77701</name>
</gene>
<evidence type="ECO:0000256" key="10">
    <source>
        <dbReference type="RuleBase" id="RU361240"/>
    </source>
</evidence>
<dbReference type="OrthoDB" id="3907302at2759"/>
<evidence type="ECO:0000256" key="2">
    <source>
        <dbReference type="ARBA" id="ARBA00004613"/>
    </source>
</evidence>
<dbReference type="GO" id="GO:0006508">
    <property type="term" value="P:proteolysis"/>
    <property type="evidence" value="ECO:0007669"/>
    <property type="project" value="UniProtKB-KW"/>
</dbReference>
<evidence type="ECO:0000313" key="12">
    <source>
        <dbReference type="EMBL" id="KXN72620.1"/>
    </source>
</evidence>
<sequence>MKSTLFNFYFKLTLIVLCLPSLLAYPSKCKSCRNQYGPLQLEELKSLSVPSRLKPKGALLAPLLIPRVSGSTNNTKVRNFIVDQLTQLNWHVELDTFEDSTPHGQIEFTNVIATKNPYADTKIIFAAHFDSKYFAKPENTFIGATDSAVPCAILLDMAITLNSYLEKSQISNNSTTIQLVFFDGEEAFQEWTNDDSIYGARHLAAKWVEDPSLDYYKKIPTLKNKMESIELFILLDLLGTAGTPIYSLNPPTHHYFEMLYDIENSIFKNQLQPNSLRQHQFLNQQMNSYVDDDHRPFLEKDVPVLHLIPVPFPKVWHRMSDNAKALSNPVIQHLALVFRVFAARLLCLEV</sequence>
<protein>
    <recommendedName>
        <fullName evidence="10">Peptide hydrolase</fullName>
        <ecNumber evidence="10">3.4.-.-</ecNumber>
    </recommendedName>
</protein>
<evidence type="ECO:0000313" key="13">
    <source>
        <dbReference type="Proteomes" id="UP000070444"/>
    </source>
</evidence>
<dbReference type="SUPFAM" id="SSF53187">
    <property type="entry name" value="Zn-dependent exopeptidases"/>
    <property type="match status" value="1"/>
</dbReference>
<comment type="catalytic activity">
    <reaction evidence="1">
        <text>N-terminal L-glutaminyl-[peptide] = N-terminal 5-oxo-L-prolyl-[peptide] + NH4(+)</text>
        <dbReference type="Rhea" id="RHEA:23652"/>
        <dbReference type="Rhea" id="RHEA-COMP:11736"/>
        <dbReference type="Rhea" id="RHEA-COMP:11846"/>
        <dbReference type="ChEBI" id="CHEBI:28938"/>
        <dbReference type="ChEBI" id="CHEBI:64722"/>
        <dbReference type="ChEBI" id="CHEBI:87215"/>
        <dbReference type="EC" id="2.3.2.5"/>
    </reaction>
</comment>
<keyword evidence="8" id="KW-1015">Disulfide bond</keyword>
<keyword evidence="9" id="KW-0012">Acyltransferase</keyword>
<dbReference type="FunFam" id="3.40.630.10:FF:000029">
    <property type="entry name" value="Glutaminyl-peptide cyclotransferase"/>
    <property type="match status" value="1"/>
</dbReference>
<comment type="similarity">
    <text evidence="10">Belongs to the peptidase M28 family.</text>
</comment>
<feature type="chain" id="PRO_5007230197" description="Peptide hydrolase" evidence="10">
    <location>
        <begin position="25"/>
        <end position="350"/>
    </location>
</feature>
<dbReference type="AlphaFoldDB" id="A0A137PCA2"/>
<dbReference type="InterPro" id="IPR007484">
    <property type="entry name" value="Peptidase_M28"/>
</dbReference>
<dbReference type="Gene3D" id="3.40.630.10">
    <property type="entry name" value="Zn peptidases"/>
    <property type="match status" value="1"/>
</dbReference>
<dbReference type="CDD" id="cd03880">
    <property type="entry name" value="M28_QC_like"/>
    <property type="match status" value="1"/>
</dbReference>
<organism evidence="12 13">
    <name type="scientific">Conidiobolus coronatus (strain ATCC 28846 / CBS 209.66 / NRRL 28638)</name>
    <name type="common">Delacroixia coronata</name>
    <dbReference type="NCBI Taxonomy" id="796925"/>
    <lineage>
        <taxon>Eukaryota</taxon>
        <taxon>Fungi</taxon>
        <taxon>Fungi incertae sedis</taxon>
        <taxon>Zoopagomycota</taxon>
        <taxon>Entomophthoromycotina</taxon>
        <taxon>Entomophthoromycetes</taxon>
        <taxon>Entomophthorales</taxon>
        <taxon>Ancylistaceae</taxon>
        <taxon>Conidiobolus</taxon>
    </lineage>
</organism>
<keyword evidence="13" id="KW-1185">Reference proteome</keyword>
<keyword evidence="4" id="KW-0964">Secreted</keyword>
<comment type="similarity">
    <text evidence="3">Belongs to the glutaminyl-peptide cyclotransferase family.</text>
</comment>
<dbReference type="GO" id="GO:0008233">
    <property type="term" value="F:peptidase activity"/>
    <property type="evidence" value="ECO:0007669"/>
    <property type="project" value="UniProtKB-KW"/>
</dbReference>
<keyword evidence="5 12" id="KW-0808">Transferase</keyword>
<feature type="domain" description="Peptidase M28" evidence="11">
    <location>
        <begin position="110"/>
        <end position="339"/>
    </location>
</feature>
<dbReference type="PANTHER" id="PTHR12283:SF6">
    <property type="entry name" value="GLUTAMINYL-PEPTIDE CYCLOTRANSFERASE-RELATED"/>
    <property type="match status" value="1"/>
</dbReference>
<keyword evidence="10" id="KW-0645">Protease</keyword>
<accession>A0A137PCA2</accession>
<evidence type="ECO:0000256" key="4">
    <source>
        <dbReference type="ARBA" id="ARBA00022525"/>
    </source>
</evidence>
<dbReference type="Pfam" id="PF04389">
    <property type="entry name" value="Peptidase_M28"/>
    <property type="match status" value="1"/>
</dbReference>
<keyword evidence="10" id="KW-0378">Hydrolase</keyword>
<evidence type="ECO:0000256" key="9">
    <source>
        <dbReference type="ARBA" id="ARBA00023315"/>
    </source>
</evidence>
<dbReference type="GO" id="GO:0005576">
    <property type="term" value="C:extracellular region"/>
    <property type="evidence" value="ECO:0007669"/>
    <property type="project" value="UniProtKB-SubCell"/>
</dbReference>
<dbReference type="GO" id="GO:0008270">
    <property type="term" value="F:zinc ion binding"/>
    <property type="evidence" value="ECO:0007669"/>
    <property type="project" value="TreeGrafter"/>
</dbReference>
<evidence type="ECO:0000256" key="5">
    <source>
        <dbReference type="ARBA" id="ARBA00022679"/>
    </source>
</evidence>
<evidence type="ECO:0000256" key="7">
    <source>
        <dbReference type="ARBA" id="ARBA00022833"/>
    </source>
</evidence>
<dbReference type="Proteomes" id="UP000070444">
    <property type="component" value="Unassembled WGS sequence"/>
</dbReference>
<feature type="signal peptide" evidence="10">
    <location>
        <begin position="1"/>
        <end position="24"/>
    </location>
</feature>
<reference evidence="12 13" key="1">
    <citation type="journal article" date="2015" name="Genome Biol. Evol.">
        <title>Phylogenomic analyses indicate that early fungi evolved digesting cell walls of algal ancestors of land plants.</title>
        <authorList>
            <person name="Chang Y."/>
            <person name="Wang S."/>
            <person name="Sekimoto S."/>
            <person name="Aerts A.L."/>
            <person name="Choi C."/>
            <person name="Clum A."/>
            <person name="LaButti K.M."/>
            <person name="Lindquist E.A."/>
            <person name="Yee Ngan C."/>
            <person name="Ohm R.A."/>
            <person name="Salamov A.A."/>
            <person name="Grigoriev I.V."/>
            <person name="Spatafora J.W."/>
            <person name="Berbee M.L."/>
        </authorList>
    </citation>
    <scope>NUCLEOTIDE SEQUENCE [LARGE SCALE GENOMIC DNA]</scope>
    <source>
        <strain evidence="12 13">NRRL 28638</strain>
    </source>
</reference>
<dbReference type="InterPro" id="IPR037457">
    <property type="entry name" value="M28_QC"/>
</dbReference>
<evidence type="ECO:0000256" key="3">
    <source>
        <dbReference type="ARBA" id="ARBA00006014"/>
    </source>
</evidence>